<dbReference type="RefSeq" id="WP_089834080.1">
    <property type="nucleotide sequence ID" value="NZ_BJWI01000103.1"/>
</dbReference>
<name>A0A1I5TCJ0_9BACI</name>
<evidence type="ECO:0008006" key="3">
    <source>
        <dbReference type="Google" id="ProtNLM"/>
    </source>
</evidence>
<proteinExistence type="predicted"/>
<gene>
    <name evidence="1" type="ORF">SAMN05421839_1752</name>
</gene>
<organism evidence="1 2">
    <name type="scientific">Halolactibacillus halophilus</name>
    <dbReference type="NCBI Taxonomy" id="306540"/>
    <lineage>
        <taxon>Bacteria</taxon>
        <taxon>Bacillati</taxon>
        <taxon>Bacillota</taxon>
        <taxon>Bacilli</taxon>
        <taxon>Bacillales</taxon>
        <taxon>Bacillaceae</taxon>
        <taxon>Halolactibacillus</taxon>
    </lineage>
</organism>
<evidence type="ECO:0000313" key="2">
    <source>
        <dbReference type="Proteomes" id="UP000242243"/>
    </source>
</evidence>
<dbReference type="EMBL" id="FOXC01000075">
    <property type="protein sequence ID" value="SFP80740.1"/>
    <property type="molecule type" value="Genomic_DNA"/>
</dbReference>
<sequence>MYKKSIVTFIDILGFKDLVNQSTNSHQALDLIHSTLMKFKSLEKPESWTSDLIEVEEDAQKKGLDGFGISNRTKCTCFSDSIVISIEIENDLNEVFSTLIANLSRIGAQLLKDGILIRGGIDLSDIYHNNGIVFGKGLINSYELETNEAKYPRIILAKNLISELNYPLLYKNKRYPYHQYLDRFEDGCVGIHQLIFYQVHQNSSAISKKQIVEDLKKSKDTIIHGLDSNFVTPHIFDKYKWLKNQYNKLIILEDNIKEG</sequence>
<protein>
    <recommendedName>
        <fullName evidence="3">Guanylate cyclase domain-containing protein</fullName>
    </recommendedName>
</protein>
<dbReference type="AlphaFoldDB" id="A0A1I5TCJ0"/>
<reference evidence="1 2" key="1">
    <citation type="submission" date="2016-10" db="EMBL/GenBank/DDBJ databases">
        <authorList>
            <person name="de Groot N.N."/>
        </authorList>
    </citation>
    <scope>NUCLEOTIDE SEQUENCE [LARGE SCALE GENOMIC DNA]</scope>
    <source>
        <strain evidence="1 2">DSM 17073</strain>
    </source>
</reference>
<accession>A0A1I5TCJ0</accession>
<dbReference type="OrthoDB" id="254488at2"/>
<evidence type="ECO:0000313" key="1">
    <source>
        <dbReference type="EMBL" id="SFP80740.1"/>
    </source>
</evidence>
<dbReference type="Proteomes" id="UP000242243">
    <property type="component" value="Unassembled WGS sequence"/>
</dbReference>